<gene>
    <name evidence="2" type="ORF">CRT60_22485</name>
</gene>
<comment type="caution">
    <text evidence="2">The sequence shown here is derived from an EMBL/GenBank/DDBJ whole genome shotgun (WGS) entry which is preliminary data.</text>
</comment>
<protein>
    <recommendedName>
        <fullName evidence="1">PrcB C-terminal domain-containing protein</fullName>
    </recommendedName>
</protein>
<evidence type="ECO:0000259" key="1">
    <source>
        <dbReference type="Pfam" id="PF14343"/>
    </source>
</evidence>
<evidence type="ECO:0000313" key="2">
    <source>
        <dbReference type="EMBL" id="PGH52719.1"/>
    </source>
</evidence>
<reference evidence="3" key="1">
    <citation type="submission" date="2017-10" db="EMBL/GenBank/DDBJ databases">
        <authorList>
            <person name="Kravchenko I.K."/>
            <person name="Grouzdev D.S."/>
        </authorList>
    </citation>
    <scope>NUCLEOTIDE SEQUENCE [LARGE SCALE GENOMIC DNA]</scope>
    <source>
        <strain evidence="3">B2</strain>
    </source>
</reference>
<name>A0A2B8B4W7_9PROT</name>
<dbReference type="InterPro" id="IPR025748">
    <property type="entry name" value="PrcB_C_dom"/>
</dbReference>
<dbReference type="AlphaFoldDB" id="A0A2B8B4W7"/>
<proteinExistence type="predicted"/>
<dbReference type="Pfam" id="PF14343">
    <property type="entry name" value="PrcB_C"/>
    <property type="match status" value="1"/>
</dbReference>
<dbReference type="RefSeq" id="WP_098738825.1">
    <property type="nucleotide sequence ID" value="NZ_PDKW01000043.1"/>
</dbReference>
<dbReference type="Proteomes" id="UP000225379">
    <property type="component" value="Unassembled WGS sequence"/>
</dbReference>
<evidence type="ECO:0000313" key="3">
    <source>
        <dbReference type="Proteomes" id="UP000225379"/>
    </source>
</evidence>
<dbReference type="PROSITE" id="PS51257">
    <property type="entry name" value="PROKAR_LIPOPROTEIN"/>
    <property type="match status" value="1"/>
</dbReference>
<feature type="domain" description="PrcB C-terminal" evidence="1">
    <location>
        <begin position="94"/>
        <end position="147"/>
    </location>
</feature>
<organism evidence="2 3">
    <name type="scientific">Azospirillum palustre</name>
    <dbReference type="NCBI Taxonomy" id="2044885"/>
    <lineage>
        <taxon>Bacteria</taxon>
        <taxon>Pseudomonadati</taxon>
        <taxon>Pseudomonadota</taxon>
        <taxon>Alphaproteobacteria</taxon>
        <taxon>Rhodospirillales</taxon>
        <taxon>Azospirillaceae</taxon>
        <taxon>Azospirillum</taxon>
    </lineage>
</organism>
<accession>A0A2B8B4W7</accession>
<dbReference type="OrthoDB" id="7348007at2"/>
<dbReference type="EMBL" id="PDKW01000043">
    <property type="protein sequence ID" value="PGH52719.1"/>
    <property type="molecule type" value="Genomic_DNA"/>
</dbReference>
<sequence length="163" mass="17087">MKLPSRPRLTPHPITRLIPLLLAPALLLTSCQGGNDRADGNLLPAQAEAGTVWQGDHSSAAERAYVVARDSGEWSALWARVGEPAPSSLPGGRMAVAVFLGPRDSAGYGVAIDSVQQKGADLIVGYHEMVPGPAQAVAQMRTSPYAIRLLPGTAGTPKFVRGK</sequence>
<keyword evidence="3" id="KW-1185">Reference proteome</keyword>